<dbReference type="GO" id="GO:0015074">
    <property type="term" value="P:DNA integration"/>
    <property type="evidence" value="ECO:0007669"/>
    <property type="project" value="InterPro"/>
</dbReference>
<dbReference type="InterPro" id="IPR002492">
    <property type="entry name" value="Transposase_Tc1-like"/>
</dbReference>
<comment type="caution">
    <text evidence="2">The sequence shown here is derived from an EMBL/GenBank/DDBJ whole genome shotgun (WGS) entry which is preliminary data.</text>
</comment>
<dbReference type="Pfam" id="PF01498">
    <property type="entry name" value="HTH_Tnp_Tc3_2"/>
    <property type="match status" value="1"/>
</dbReference>
<evidence type="ECO:0000259" key="1">
    <source>
        <dbReference type="Pfam" id="PF01498"/>
    </source>
</evidence>
<evidence type="ECO:0000313" key="3">
    <source>
        <dbReference type="Proteomes" id="UP000499080"/>
    </source>
</evidence>
<dbReference type="Proteomes" id="UP000499080">
    <property type="component" value="Unassembled WGS sequence"/>
</dbReference>
<protein>
    <recommendedName>
        <fullName evidence="1">Transposase Tc1-like domain-containing protein</fullName>
    </recommendedName>
</protein>
<dbReference type="GO" id="GO:0003677">
    <property type="term" value="F:DNA binding"/>
    <property type="evidence" value="ECO:0007669"/>
    <property type="project" value="InterPro"/>
</dbReference>
<reference evidence="2 3" key="1">
    <citation type="journal article" date="2019" name="Sci. Rep.">
        <title>Orb-weaving spider Araneus ventricosus genome elucidates the spidroin gene catalogue.</title>
        <authorList>
            <person name="Kono N."/>
            <person name="Nakamura H."/>
            <person name="Ohtoshi R."/>
            <person name="Moran D.A.P."/>
            <person name="Shinohara A."/>
            <person name="Yoshida Y."/>
            <person name="Fujiwara M."/>
            <person name="Mori M."/>
            <person name="Tomita M."/>
            <person name="Arakawa K."/>
        </authorList>
    </citation>
    <scope>NUCLEOTIDE SEQUENCE [LARGE SCALE GENOMIC DNA]</scope>
</reference>
<sequence length="138" mass="16150">MARRNSSMNATLLQLHLQRATGTRVSTQTVRNRLHHVGLYARRPMVCVSLTAGHRAARRMWAQEHLRWGRAEWRNMLFTDESRFCVQPDTRWINIWRERGTRNNPAFSHENARFGGVMVWAGMFMMDAPICTLSGMEY</sequence>
<dbReference type="Gene3D" id="3.30.420.10">
    <property type="entry name" value="Ribonuclease H-like superfamily/Ribonuclease H"/>
    <property type="match status" value="1"/>
</dbReference>
<name>A0A4Y2RVN2_ARAVE</name>
<dbReference type="AlphaFoldDB" id="A0A4Y2RVN2"/>
<dbReference type="OrthoDB" id="4843387at2759"/>
<accession>A0A4Y2RVN2</accession>
<proteinExistence type="predicted"/>
<dbReference type="GO" id="GO:0006313">
    <property type="term" value="P:DNA transposition"/>
    <property type="evidence" value="ECO:0007669"/>
    <property type="project" value="InterPro"/>
</dbReference>
<dbReference type="InterPro" id="IPR036397">
    <property type="entry name" value="RNaseH_sf"/>
</dbReference>
<feature type="domain" description="Transposase Tc1-like" evidence="1">
    <location>
        <begin position="2"/>
        <end position="66"/>
    </location>
</feature>
<organism evidence="2 3">
    <name type="scientific">Araneus ventricosus</name>
    <name type="common">Orbweaver spider</name>
    <name type="synonym">Epeira ventricosa</name>
    <dbReference type="NCBI Taxonomy" id="182803"/>
    <lineage>
        <taxon>Eukaryota</taxon>
        <taxon>Metazoa</taxon>
        <taxon>Ecdysozoa</taxon>
        <taxon>Arthropoda</taxon>
        <taxon>Chelicerata</taxon>
        <taxon>Arachnida</taxon>
        <taxon>Araneae</taxon>
        <taxon>Araneomorphae</taxon>
        <taxon>Entelegynae</taxon>
        <taxon>Araneoidea</taxon>
        <taxon>Araneidae</taxon>
        <taxon>Araneus</taxon>
    </lineage>
</organism>
<dbReference type="EMBL" id="BGPR01018489">
    <property type="protein sequence ID" value="GBN79299.1"/>
    <property type="molecule type" value="Genomic_DNA"/>
</dbReference>
<gene>
    <name evidence="2" type="ORF">AVEN_144707_1</name>
</gene>
<keyword evidence="3" id="KW-1185">Reference proteome</keyword>
<evidence type="ECO:0000313" key="2">
    <source>
        <dbReference type="EMBL" id="GBN79299.1"/>
    </source>
</evidence>